<proteinExistence type="predicted"/>
<comment type="caution">
    <text evidence="1">The sequence shown here is derived from an EMBL/GenBank/DDBJ whole genome shotgun (WGS) entry which is preliminary data.</text>
</comment>
<dbReference type="AlphaFoldDB" id="A0A699T844"/>
<protein>
    <submittedName>
        <fullName evidence="1">Uncharacterized protein</fullName>
    </submittedName>
</protein>
<sequence length="54" mass="5621">ATVSQIFQIFVEEEVRLDYDLTRWSGDGGIWADPEALGALEALDRPAGGGGGGG</sequence>
<reference evidence="1" key="1">
    <citation type="journal article" date="2019" name="Sci. Rep.">
        <title>Draft genome of Tanacetum cinerariifolium, the natural source of mosquito coil.</title>
        <authorList>
            <person name="Yamashiro T."/>
            <person name="Shiraishi A."/>
            <person name="Satake H."/>
            <person name="Nakayama K."/>
        </authorList>
    </citation>
    <scope>NUCLEOTIDE SEQUENCE</scope>
</reference>
<evidence type="ECO:0000313" key="1">
    <source>
        <dbReference type="EMBL" id="GFD06642.1"/>
    </source>
</evidence>
<name>A0A699T844_TANCI</name>
<gene>
    <name evidence="1" type="ORF">Tci_878611</name>
</gene>
<organism evidence="1">
    <name type="scientific">Tanacetum cinerariifolium</name>
    <name type="common">Dalmatian daisy</name>
    <name type="synonym">Chrysanthemum cinerariifolium</name>
    <dbReference type="NCBI Taxonomy" id="118510"/>
    <lineage>
        <taxon>Eukaryota</taxon>
        <taxon>Viridiplantae</taxon>
        <taxon>Streptophyta</taxon>
        <taxon>Embryophyta</taxon>
        <taxon>Tracheophyta</taxon>
        <taxon>Spermatophyta</taxon>
        <taxon>Magnoliopsida</taxon>
        <taxon>eudicotyledons</taxon>
        <taxon>Gunneridae</taxon>
        <taxon>Pentapetalae</taxon>
        <taxon>asterids</taxon>
        <taxon>campanulids</taxon>
        <taxon>Asterales</taxon>
        <taxon>Asteraceae</taxon>
        <taxon>Asteroideae</taxon>
        <taxon>Anthemideae</taxon>
        <taxon>Anthemidinae</taxon>
        <taxon>Tanacetum</taxon>
    </lineage>
</organism>
<accession>A0A699T844</accession>
<dbReference type="EMBL" id="BKCJ011226321">
    <property type="protein sequence ID" value="GFD06642.1"/>
    <property type="molecule type" value="Genomic_DNA"/>
</dbReference>
<feature type="non-terminal residue" evidence="1">
    <location>
        <position position="1"/>
    </location>
</feature>